<keyword evidence="2" id="KW-1185">Reference proteome</keyword>
<dbReference type="SMART" id="SM00225">
    <property type="entry name" value="BTB"/>
    <property type="match status" value="1"/>
</dbReference>
<dbReference type="PANTHER" id="PTHR22670">
    <property type="entry name" value="BTB DOMAIN-CONTAINING PROTEIN-RELATED-RELATED"/>
    <property type="match status" value="1"/>
</dbReference>
<dbReference type="InterPro" id="IPR011333">
    <property type="entry name" value="SKP1/BTB/POZ_sf"/>
</dbReference>
<dbReference type="Proteomes" id="UP000050640">
    <property type="component" value="Unplaced"/>
</dbReference>
<dbReference type="Gene3D" id="3.30.710.10">
    <property type="entry name" value="Potassium Channel Kv1.1, Chain A"/>
    <property type="match status" value="1"/>
</dbReference>
<dbReference type="SUPFAM" id="SSF54695">
    <property type="entry name" value="POZ domain"/>
    <property type="match status" value="1"/>
</dbReference>
<evidence type="ECO:0000313" key="3">
    <source>
        <dbReference type="WBParaSite" id="EEL_0000411401-mRNA-1"/>
    </source>
</evidence>
<protein>
    <submittedName>
        <fullName evidence="3">BTB domain-containing protein</fullName>
    </submittedName>
</protein>
<dbReference type="InterPro" id="IPR000210">
    <property type="entry name" value="BTB/POZ_dom"/>
</dbReference>
<dbReference type="Pfam" id="PF00651">
    <property type="entry name" value="BTB"/>
    <property type="match status" value="1"/>
</dbReference>
<proteinExistence type="predicted"/>
<sequence>MVQLKSDDFQQHCYSVGQYLRELRFTRDLITADVEIICAKKQTDFLHSSIGAIHSNYIRAMLNCHQTPFQISLLDCHYKTVSAIIDWMYTGQIQATAEEYCEHLKVASILGIEKLQQNLESTLQILAAQNDWIIHCMNIANDPECSVSSTVQRIICEKFVATMHALSHTDIEQLTLNAVIALVASSHIKSKEKIDTINFALQWLKNSEHSRFLDAVLGSLYIETLMRDQLIALKEYLRHLYRRLPGSLLTPIQIYIRNKQIVVSSDPRKYAKSSSVIVSNPPENVNEAELECKSAEIEKMIDVGKNTSYITEMNKLPSFDELVKIQQTLLCNN</sequence>
<dbReference type="AlphaFoldDB" id="A0A0R3RQY6"/>
<dbReference type="CDD" id="cd18186">
    <property type="entry name" value="BTB_POZ_ZBTB_KLHL-like"/>
    <property type="match status" value="1"/>
</dbReference>
<dbReference type="PANTHER" id="PTHR22670:SF8">
    <property type="entry name" value="BTB DOMAIN-CONTAINING PROTEIN-RELATED"/>
    <property type="match status" value="1"/>
</dbReference>
<feature type="domain" description="BTB" evidence="1">
    <location>
        <begin position="32"/>
        <end position="97"/>
    </location>
</feature>
<evidence type="ECO:0000313" key="2">
    <source>
        <dbReference type="Proteomes" id="UP000050640"/>
    </source>
</evidence>
<accession>A0A0R3RQY6</accession>
<organism evidence="2 3">
    <name type="scientific">Elaeophora elaphi</name>
    <dbReference type="NCBI Taxonomy" id="1147741"/>
    <lineage>
        <taxon>Eukaryota</taxon>
        <taxon>Metazoa</taxon>
        <taxon>Ecdysozoa</taxon>
        <taxon>Nematoda</taxon>
        <taxon>Chromadorea</taxon>
        <taxon>Rhabditida</taxon>
        <taxon>Spirurina</taxon>
        <taxon>Spiruromorpha</taxon>
        <taxon>Filarioidea</taxon>
        <taxon>Onchocercidae</taxon>
        <taxon>Elaeophora</taxon>
    </lineage>
</organism>
<dbReference type="WBParaSite" id="EEL_0000411401-mRNA-1">
    <property type="protein sequence ID" value="EEL_0000411401-mRNA-1"/>
    <property type="gene ID" value="EEL_0000411401"/>
</dbReference>
<evidence type="ECO:0000259" key="1">
    <source>
        <dbReference type="PROSITE" id="PS50097"/>
    </source>
</evidence>
<dbReference type="PROSITE" id="PS50097">
    <property type="entry name" value="BTB"/>
    <property type="match status" value="1"/>
</dbReference>
<reference evidence="3" key="1">
    <citation type="submission" date="2017-02" db="UniProtKB">
        <authorList>
            <consortium name="WormBaseParasite"/>
        </authorList>
    </citation>
    <scope>IDENTIFICATION</scope>
</reference>
<name>A0A0R3RQY6_9BILA</name>